<organism evidence="1 2">
    <name type="scientific">Kribbella yunnanensis</name>
    <dbReference type="NCBI Taxonomy" id="190194"/>
    <lineage>
        <taxon>Bacteria</taxon>
        <taxon>Bacillati</taxon>
        <taxon>Actinomycetota</taxon>
        <taxon>Actinomycetes</taxon>
        <taxon>Propionibacteriales</taxon>
        <taxon>Kribbellaceae</taxon>
        <taxon>Kribbella</taxon>
    </lineage>
</organism>
<gene>
    <name evidence="1" type="ORF">GCM10009745_44330</name>
</gene>
<dbReference type="InterPro" id="IPR059216">
    <property type="entry name" value="LeuA_carph_isopro_dom"/>
</dbReference>
<dbReference type="Proteomes" id="UP001500280">
    <property type="component" value="Unassembled WGS sequence"/>
</dbReference>
<accession>A0ABP4TW44</accession>
<dbReference type="NCBIfam" id="NF046037">
    <property type="entry name" value="carphisopro"/>
    <property type="match status" value="1"/>
</dbReference>
<evidence type="ECO:0000313" key="2">
    <source>
        <dbReference type="Proteomes" id="UP001500280"/>
    </source>
</evidence>
<protein>
    <recommendedName>
        <fullName evidence="3">Transcriptional regulator</fullName>
    </recommendedName>
</protein>
<keyword evidence="2" id="KW-1185">Reference proteome</keyword>
<name>A0ABP4TW44_9ACTN</name>
<dbReference type="EMBL" id="BAAANF010000016">
    <property type="protein sequence ID" value="GAA1693910.1"/>
    <property type="molecule type" value="Genomic_DNA"/>
</dbReference>
<proteinExistence type="predicted"/>
<evidence type="ECO:0000313" key="1">
    <source>
        <dbReference type="EMBL" id="GAA1693910.1"/>
    </source>
</evidence>
<sequence>MQANEVLDDLLRELGWSPRTLARCLNREFGTATVTETAPYHWRDSNGVPRPPLPALVAHLLSCELGRLVTVRELWQGRAGDSPLVLPADAGMQRPWNRAGALGTIDDWVVTGLLDRRRFLAISGAGLTSMASGYLDAETSSQAAASAVAESPLIEQIEQAIPLLQRLDDASGGGSHIEYVGAQFRSVGLLVRQGSQPRAIEVRLLAALAEIGQLAGWMAFDAGLHGPAQRYLFTALRAAHECGYRPLAAHIVADLAFQAASRQRPSDAVGLGESAVRIAQRAPASVRASVQTRLAYGYAVAGDLPAFERAHRTALDVLADGDRSDDPAWMYYLTPSHLDAQAGYALTHVGVLTAESGRAAAGRSLLRHGEKLLRQGAYDRPMTETSQRRALFEGAWLATAAAGRGNLEEACALGRTAVARTATVRSARSLEVLARLAARLRRAQRNEYVRDFLPLLETCLKRRPSP</sequence>
<comment type="caution">
    <text evidence="1">The sequence shown here is derived from an EMBL/GenBank/DDBJ whole genome shotgun (WGS) entry which is preliminary data.</text>
</comment>
<evidence type="ECO:0008006" key="3">
    <source>
        <dbReference type="Google" id="ProtNLM"/>
    </source>
</evidence>
<reference evidence="2" key="1">
    <citation type="journal article" date="2019" name="Int. J. Syst. Evol. Microbiol.">
        <title>The Global Catalogue of Microorganisms (GCM) 10K type strain sequencing project: providing services to taxonomists for standard genome sequencing and annotation.</title>
        <authorList>
            <consortium name="The Broad Institute Genomics Platform"/>
            <consortium name="The Broad Institute Genome Sequencing Center for Infectious Disease"/>
            <person name="Wu L."/>
            <person name="Ma J."/>
        </authorList>
    </citation>
    <scope>NUCLEOTIDE SEQUENCE [LARGE SCALE GENOMIC DNA]</scope>
    <source>
        <strain evidence="2">JCM 14307</strain>
    </source>
</reference>